<dbReference type="Pfam" id="PF01546">
    <property type="entry name" value="Peptidase_M20"/>
    <property type="match status" value="1"/>
</dbReference>
<dbReference type="Gene3D" id="3.40.630.10">
    <property type="entry name" value="Zn peptidases"/>
    <property type="match status" value="1"/>
</dbReference>
<dbReference type="PANTHER" id="PTHR43808">
    <property type="entry name" value="ACETYLORNITHINE DEACETYLASE"/>
    <property type="match status" value="1"/>
</dbReference>
<evidence type="ECO:0000259" key="3">
    <source>
        <dbReference type="Pfam" id="PF07687"/>
    </source>
</evidence>
<evidence type="ECO:0000313" key="5">
    <source>
        <dbReference type="Proteomes" id="UP000199118"/>
    </source>
</evidence>
<keyword evidence="2" id="KW-0378">Hydrolase</keyword>
<dbReference type="InterPro" id="IPR036264">
    <property type="entry name" value="Bact_exopeptidase_dim_dom"/>
</dbReference>
<dbReference type="PANTHER" id="PTHR43808:SF32">
    <property type="entry name" value="ARGE_DAPE-RELATED DEACYLASE"/>
    <property type="match status" value="1"/>
</dbReference>
<reference evidence="4 5" key="1">
    <citation type="submission" date="2016-10" db="EMBL/GenBank/DDBJ databases">
        <authorList>
            <person name="de Groot N.N."/>
        </authorList>
    </citation>
    <scope>NUCLEOTIDE SEQUENCE [LARGE SCALE GENOMIC DNA]</scope>
    <source>
        <strain evidence="4 5">DSM 17890</strain>
    </source>
</reference>
<dbReference type="RefSeq" id="WP_092684103.1">
    <property type="nucleotide sequence ID" value="NZ_FNMZ01000008.1"/>
</dbReference>
<dbReference type="InterPro" id="IPR002933">
    <property type="entry name" value="Peptidase_M20"/>
</dbReference>
<dbReference type="Pfam" id="PF07687">
    <property type="entry name" value="M20_dimer"/>
    <property type="match status" value="1"/>
</dbReference>
<dbReference type="EMBL" id="FNMZ01000008">
    <property type="protein sequence ID" value="SDX66580.1"/>
    <property type="molecule type" value="Genomic_DNA"/>
</dbReference>
<dbReference type="GO" id="GO:0046872">
    <property type="term" value="F:metal ion binding"/>
    <property type="evidence" value="ECO:0007669"/>
    <property type="project" value="UniProtKB-KW"/>
</dbReference>
<proteinExistence type="predicted"/>
<protein>
    <submittedName>
        <fullName evidence="4">Succinyl-diaminopimelate desuccinylase</fullName>
    </submittedName>
</protein>
<name>A0A1H3DJS9_9RHOB</name>
<dbReference type="STRING" id="356660.SAMN05444336_10840"/>
<dbReference type="InterPro" id="IPR050072">
    <property type="entry name" value="Peptidase_M20A"/>
</dbReference>
<sequence>MTRFLPRMRARAGLMAEATQALVRIDSQTPPSATAPMARACAEMMGDLPGVEIAFHERTAPVANLLAVIRGARPGRRLVLNGHLDTYPIGDRAGWRFDPLGGEIADGMLYGRGSADMKGGLVALIEAARAVAATPFAGEIALVFGGDEERMGELGTQAMIDDLPRARGDGVIVADVGGASAVRIGEKGMLWLELSAEGRAAHGAHVHAGDNAADRLLDGLRALRGLEAMPPREPEEAARVLDAAAAVPGADGAEPRRTLRRLTVNLGRIEAGVSANLVPETARAACDVRIPVGLTCAEVEAEARRLLAPHRLGLEIVRRYEPTWTPSTSAVASACLTGAWEELGAAWFDGRIGGSDARLWRRAGFDTVAMGLTPRNLGAPDEALAVDELPALAAAIAASAAGFLRD</sequence>
<dbReference type="Proteomes" id="UP000199118">
    <property type="component" value="Unassembled WGS sequence"/>
</dbReference>
<dbReference type="Gene3D" id="3.30.70.360">
    <property type="match status" value="1"/>
</dbReference>
<dbReference type="SUPFAM" id="SSF55031">
    <property type="entry name" value="Bacterial exopeptidase dimerisation domain"/>
    <property type="match status" value="1"/>
</dbReference>
<dbReference type="AlphaFoldDB" id="A0A1H3DJS9"/>
<dbReference type="GO" id="GO:0016787">
    <property type="term" value="F:hydrolase activity"/>
    <property type="evidence" value="ECO:0007669"/>
    <property type="project" value="UniProtKB-KW"/>
</dbReference>
<dbReference type="SUPFAM" id="SSF53187">
    <property type="entry name" value="Zn-dependent exopeptidases"/>
    <property type="match status" value="1"/>
</dbReference>
<feature type="domain" description="Peptidase M20 dimerisation" evidence="3">
    <location>
        <begin position="184"/>
        <end position="310"/>
    </location>
</feature>
<gene>
    <name evidence="4" type="ORF">SAMN05444336_10840</name>
</gene>
<keyword evidence="1" id="KW-0479">Metal-binding</keyword>
<organism evidence="4 5">
    <name type="scientific">Albimonas donghaensis</name>
    <dbReference type="NCBI Taxonomy" id="356660"/>
    <lineage>
        <taxon>Bacteria</taxon>
        <taxon>Pseudomonadati</taxon>
        <taxon>Pseudomonadota</taxon>
        <taxon>Alphaproteobacteria</taxon>
        <taxon>Rhodobacterales</taxon>
        <taxon>Paracoccaceae</taxon>
        <taxon>Albimonas</taxon>
    </lineage>
</organism>
<accession>A0A1H3DJS9</accession>
<dbReference type="OrthoDB" id="9809784at2"/>
<keyword evidence="5" id="KW-1185">Reference proteome</keyword>
<evidence type="ECO:0000256" key="1">
    <source>
        <dbReference type="ARBA" id="ARBA00022723"/>
    </source>
</evidence>
<dbReference type="InterPro" id="IPR011650">
    <property type="entry name" value="Peptidase_M20_dimer"/>
</dbReference>
<evidence type="ECO:0000256" key="2">
    <source>
        <dbReference type="ARBA" id="ARBA00022801"/>
    </source>
</evidence>
<evidence type="ECO:0000313" key="4">
    <source>
        <dbReference type="EMBL" id="SDX66580.1"/>
    </source>
</evidence>